<feature type="region of interest" description="Disordered" evidence="3">
    <location>
        <begin position="138"/>
        <end position="157"/>
    </location>
</feature>
<gene>
    <name evidence="5" type="ORF">FH972_018271</name>
</gene>
<dbReference type="Proteomes" id="UP000327013">
    <property type="component" value="Chromosome 7"/>
</dbReference>
<evidence type="ECO:0000256" key="1">
    <source>
        <dbReference type="ARBA" id="ARBA00022614"/>
    </source>
</evidence>
<keyword evidence="6" id="KW-1185">Reference proteome</keyword>
<evidence type="ECO:0000259" key="4">
    <source>
        <dbReference type="Pfam" id="PF20160"/>
    </source>
</evidence>
<evidence type="ECO:0000256" key="2">
    <source>
        <dbReference type="ARBA" id="ARBA00022737"/>
    </source>
</evidence>
<accession>A0A5N6RLM8</accession>
<dbReference type="Pfam" id="PF20160">
    <property type="entry name" value="C-JID"/>
    <property type="match status" value="1"/>
</dbReference>
<feature type="region of interest" description="Disordered" evidence="3">
    <location>
        <begin position="88"/>
        <end position="109"/>
    </location>
</feature>
<name>A0A5N6RLM8_9ROSI</name>
<feature type="compositionally biased region" description="Basic and acidic residues" evidence="3">
    <location>
        <begin position="144"/>
        <end position="157"/>
    </location>
</feature>
<protein>
    <recommendedName>
        <fullName evidence="4">C-JID domain-containing protein</fullName>
    </recommendedName>
</protein>
<dbReference type="OrthoDB" id="1751997at2759"/>
<dbReference type="AlphaFoldDB" id="A0A5N6RLM8"/>
<reference evidence="5 6" key="1">
    <citation type="submission" date="2019-06" db="EMBL/GenBank/DDBJ databases">
        <title>A chromosomal-level reference genome of Carpinus fangiana (Coryloideae, Betulaceae).</title>
        <authorList>
            <person name="Yang X."/>
            <person name="Wang Z."/>
            <person name="Zhang L."/>
            <person name="Hao G."/>
            <person name="Liu J."/>
            <person name="Yang Y."/>
        </authorList>
    </citation>
    <scope>NUCLEOTIDE SEQUENCE [LARGE SCALE GENOMIC DNA]</scope>
    <source>
        <strain evidence="5">Cfa_2016G</strain>
        <tissue evidence="5">Leaf</tissue>
    </source>
</reference>
<feature type="region of interest" description="Disordered" evidence="3">
    <location>
        <begin position="315"/>
        <end position="336"/>
    </location>
</feature>
<proteinExistence type="predicted"/>
<sequence length="512" mass="58683">MKRLRESAQLPNDRIKTALRIKKGGDKITFSFSDSADVSFALECGVSLVYQRDMEDFKCTMVQILASYIDQLYLYISLPISHDDEVRGTGNVSYEEEDPRPQWQPISPEETGAQYSYDQEDPYSQWSLISREETGAGTFTRPSYVEDPRSHNRSTERAHCCFPPPSRVTQEWFSPHSGGHSVTIDIPPNLCDDNDCMGLALCASFSMGGDQDTIIDNLVSEIPHILSCQFGTSVSSLDDESFACETSRAEIMWLINQGGFIWIWISYVPGERVKNIFRQYGHIEASFASDWPGVTVQKCALRLLYQLDQGKRNEQNHIDHDEAGPRRRTTSSNEGYLSTRPIYQDKTNEPFNYLRRQSGSTVHCHFVFRSRKGIIWIDVAYSYCLTEEDLSLLKLGGFMWLSFIPRGRFPKWLNGCSSIEAEIRDCPGLRVHKYGLHLLYQNDEVGFMETIRLCKASFSNNHENNSTKEEFDQCLVYNSCFPPNEIMEWFWHRSGEPQVTIPLPPNLYDDPT</sequence>
<feature type="compositionally biased region" description="Basic and acidic residues" evidence="3">
    <location>
        <begin position="315"/>
        <end position="325"/>
    </location>
</feature>
<evidence type="ECO:0000313" key="5">
    <source>
        <dbReference type="EMBL" id="KAE8100364.1"/>
    </source>
</evidence>
<dbReference type="EMBL" id="CM017327">
    <property type="protein sequence ID" value="KAE8100364.1"/>
    <property type="molecule type" value="Genomic_DNA"/>
</dbReference>
<keyword evidence="2" id="KW-0677">Repeat</keyword>
<evidence type="ECO:0000256" key="3">
    <source>
        <dbReference type="SAM" id="MobiDB-lite"/>
    </source>
</evidence>
<organism evidence="5 6">
    <name type="scientific">Carpinus fangiana</name>
    <dbReference type="NCBI Taxonomy" id="176857"/>
    <lineage>
        <taxon>Eukaryota</taxon>
        <taxon>Viridiplantae</taxon>
        <taxon>Streptophyta</taxon>
        <taxon>Embryophyta</taxon>
        <taxon>Tracheophyta</taxon>
        <taxon>Spermatophyta</taxon>
        <taxon>Magnoliopsida</taxon>
        <taxon>eudicotyledons</taxon>
        <taxon>Gunneridae</taxon>
        <taxon>Pentapetalae</taxon>
        <taxon>rosids</taxon>
        <taxon>fabids</taxon>
        <taxon>Fagales</taxon>
        <taxon>Betulaceae</taxon>
        <taxon>Carpinus</taxon>
    </lineage>
</organism>
<dbReference type="InterPro" id="IPR045344">
    <property type="entry name" value="C-JID"/>
</dbReference>
<evidence type="ECO:0000313" key="6">
    <source>
        <dbReference type="Proteomes" id="UP000327013"/>
    </source>
</evidence>
<feature type="domain" description="C-JID" evidence="4">
    <location>
        <begin position="171"/>
        <end position="308"/>
    </location>
</feature>
<keyword evidence="1" id="KW-0433">Leucine-rich repeat</keyword>